<dbReference type="InterPro" id="IPR020084">
    <property type="entry name" value="NUDIX_hydrolase_CS"/>
</dbReference>
<sequence>MPVLSAGILPWRRRDGGVEVWIAHMGGPFWARKDEGSWSVVKGEYDTEEEALAAARREFAEETGAPAPEVDYVLLGEFRQPSRKVIAVFAAETSAVPDAVVSNTFELEWPPRSGRRQQFPEIDDARWFPLAEARVKILAGQRPALDALERLAAG</sequence>
<dbReference type="PROSITE" id="PS00893">
    <property type="entry name" value="NUDIX_BOX"/>
    <property type="match status" value="1"/>
</dbReference>
<dbReference type="OrthoDB" id="954553at2"/>
<evidence type="ECO:0000259" key="2">
    <source>
        <dbReference type="PROSITE" id="PS51462"/>
    </source>
</evidence>
<name>A0A1H3N0Y1_9MICO</name>
<dbReference type="GO" id="GO:0006754">
    <property type="term" value="P:ATP biosynthetic process"/>
    <property type="evidence" value="ECO:0007669"/>
    <property type="project" value="TreeGrafter"/>
</dbReference>
<dbReference type="GO" id="GO:0004081">
    <property type="term" value="F:bis(5'-nucleosyl)-tetraphosphatase (asymmetrical) activity"/>
    <property type="evidence" value="ECO:0007669"/>
    <property type="project" value="TreeGrafter"/>
</dbReference>
<dbReference type="Gene3D" id="3.90.79.10">
    <property type="entry name" value="Nucleoside Triphosphate Pyrophosphohydrolase"/>
    <property type="match status" value="1"/>
</dbReference>
<accession>A0A1H3N0Y1</accession>
<proteinExistence type="predicted"/>
<dbReference type="GO" id="GO:0006167">
    <property type="term" value="P:AMP biosynthetic process"/>
    <property type="evidence" value="ECO:0007669"/>
    <property type="project" value="TreeGrafter"/>
</dbReference>
<evidence type="ECO:0000256" key="1">
    <source>
        <dbReference type="ARBA" id="ARBA00022801"/>
    </source>
</evidence>
<dbReference type="InterPro" id="IPR000086">
    <property type="entry name" value="NUDIX_hydrolase_dom"/>
</dbReference>
<keyword evidence="4" id="KW-1185">Reference proteome</keyword>
<dbReference type="RefSeq" id="WP_092551199.1">
    <property type="nucleotide sequence ID" value="NZ_FNPZ01000001.1"/>
</dbReference>
<dbReference type="STRING" id="381665.SAMN05216554_1646"/>
<dbReference type="Pfam" id="PF00293">
    <property type="entry name" value="NUDIX"/>
    <property type="match status" value="1"/>
</dbReference>
<dbReference type="AlphaFoldDB" id="A0A1H3N0Y1"/>
<protein>
    <submittedName>
        <fullName evidence="3">Predicted NTP pyrophosphohydrolase, NUDIX family</fullName>
    </submittedName>
</protein>
<gene>
    <name evidence="3" type="ORF">SAMN05216554_1646</name>
</gene>
<evidence type="ECO:0000313" key="3">
    <source>
        <dbReference type="EMBL" id="SDY82552.1"/>
    </source>
</evidence>
<dbReference type="CDD" id="cd04662">
    <property type="entry name" value="NUDIX_Hydrolase"/>
    <property type="match status" value="1"/>
</dbReference>
<dbReference type="InterPro" id="IPR015797">
    <property type="entry name" value="NUDIX_hydrolase-like_dom_sf"/>
</dbReference>
<evidence type="ECO:0000313" key="4">
    <source>
        <dbReference type="Proteomes" id="UP000198891"/>
    </source>
</evidence>
<dbReference type="SUPFAM" id="SSF55811">
    <property type="entry name" value="Nudix"/>
    <property type="match status" value="1"/>
</dbReference>
<dbReference type="Proteomes" id="UP000198891">
    <property type="component" value="Unassembled WGS sequence"/>
</dbReference>
<dbReference type="PROSITE" id="PS51462">
    <property type="entry name" value="NUDIX"/>
    <property type="match status" value="1"/>
</dbReference>
<dbReference type="PANTHER" id="PTHR21340">
    <property type="entry name" value="DIADENOSINE 5,5-P1,P4-TETRAPHOSPHATE PYROPHOSPHOHYDROLASE MUTT"/>
    <property type="match status" value="1"/>
</dbReference>
<reference evidence="3 4" key="1">
    <citation type="submission" date="2016-10" db="EMBL/GenBank/DDBJ databases">
        <authorList>
            <person name="de Groot N.N."/>
        </authorList>
    </citation>
    <scope>NUCLEOTIDE SEQUENCE [LARGE SCALE GENOMIC DNA]</scope>
    <source>
        <strain evidence="3 4">CGMCC 4.3491</strain>
    </source>
</reference>
<organism evidence="3 4">
    <name type="scientific">Herbiconiux ginsengi</name>
    <dbReference type="NCBI Taxonomy" id="381665"/>
    <lineage>
        <taxon>Bacteria</taxon>
        <taxon>Bacillati</taxon>
        <taxon>Actinomycetota</taxon>
        <taxon>Actinomycetes</taxon>
        <taxon>Micrococcales</taxon>
        <taxon>Microbacteriaceae</taxon>
        <taxon>Herbiconiux</taxon>
    </lineage>
</organism>
<keyword evidence="1 3" id="KW-0378">Hydrolase</keyword>
<dbReference type="InterPro" id="IPR051325">
    <property type="entry name" value="Nudix_hydrolase_domain"/>
</dbReference>
<feature type="domain" description="Nudix hydrolase" evidence="2">
    <location>
        <begin position="1"/>
        <end position="152"/>
    </location>
</feature>
<dbReference type="EMBL" id="FNPZ01000001">
    <property type="protein sequence ID" value="SDY82552.1"/>
    <property type="molecule type" value="Genomic_DNA"/>
</dbReference>
<dbReference type="PANTHER" id="PTHR21340:SF7">
    <property type="entry name" value="NUDIX HYDROLASE DOMAIN-CONTAINING PROTEIN"/>
    <property type="match status" value="1"/>
</dbReference>